<evidence type="ECO:0000256" key="3">
    <source>
        <dbReference type="ARBA" id="ARBA00023136"/>
    </source>
</evidence>
<name>A0A7J6LN34_PEROL</name>
<feature type="compositionally biased region" description="Low complexity" evidence="4">
    <location>
        <begin position="354"/>
        <end position="372"/>
    </location>
</feature>
<dbReference type="Pfam" id="PF00153">
    <property type="entry name" value="Mito_carr"/>
    <property type="match status" value="1"/>
</dbReference>
<evidence type="ECO:0000313" key="5">
    <source>
        <dbReference type="EMBL" id="KAF4660678.1"/>
    </source>
</evidence>
<dbReference type="Proteomes" id="UP000572268">
    <property type="component" value="Unassembled WGS sequence"/>
</dbReference>
<evidence type="ECO:0000313" key="6">
    <source>
        <dbReference type="Proteomes" id="UP000572268"/>
    </source>
</evidence>
<protein>
    <submittedName>
        <fullName evidence="5">Uncharacterized protein</fullName>
    </submittedName>
</protein>
<proteinExistence type="predicted"/>
<dbReference type="PANTHER" id="PTHR47567">
    <property type="entry name" value="MITOCHONDRIAL SUBSTRATE/SOLUTE CARRIER"/>
    <property type="match status" value="1"/>
</dbReference>
<dbReference type="InterPro" id="IPR023395">
    <property type="entry name" value="MCP_dom_sf"/>
</dbReference>
<keyword evidence="3" id="KW-0472">Membrane</keyword>
<keyword evidence="2" id="KW-0812">Transmembrane</keyword>
<dbReference type="GO" id="GO:0016020">
    <property type="term" value="C:membrane"/>
    <property type="evidence" value="ECO:0007669"/>
    <property type="project" value="UniProtKB-SubCell"/>
</dbReference>
<feature type="compositionally biased region" description="Low complexity" evidence="4">
    <location>
        <begin position="472"/>
        <end position="507"/>
    </location>
</feature>
<dbReference type="Gene3D" id="1.50.40.10">
    <property type="entry name" value="Mitochondrial carrier domain"/>
    <property type="match status" value="1"/>
</dbReference>
<dbReference type="SUPFAM" id="SSF103506">
    <property type="entry name" value="Mitochondrial carrier"/>
    <property type="match status" value="1"/>
</dbReference>
<sequence>MASTSSAGDRAALSTSEVLSKATGAAFRGGIAGASAQVLNVFALMWMRTTMNYQYRYGGGLMEVLRKLYGEGGVPRFYRGLLPALMQAPLSRFGDTAANVGVLALLDSSGATKDIPVGVKTAAASCGAACFRVALMPIDAWKTTKQVEGQAGMRVLVDKVKQHGVSKLWHGSIGAMSATWVGHYPWFVTHNYLSQNLPQFDSLPAGKYVRNAFMGFCSSFVSDCISNSLRVLKTTKQTSVEPISYRQAYKMIIDKDGVAALAMLPRYIAIAAVAVAASVDTAVASTTTNSSRLCGTALCRKEIGLGSYCKSYQPHLAGRVCKSLHDRDTRLVRCDCEDPTAQPTTTPSCEPAKTTTTPSCEPVKTTTTTTTTPSCEPVKTTTTTTTTPSCKPVKTTTTKRTTTTTTTTTPSCKPVKTTTTKRTTTTTTTTTPSCKPVKTTTTPSCEPVKTTTTPSCEPVNTTTTPSCEPVKTTTTRTPNTSTTPSHTPANTTTTPSGAPVTTTASPTLPRKACYGGDLACDSELPGSVCQRHAGDSRLGRCVGGQNPHKRNISCACFFH</sequence>
<evidence type="ECO:0000256" key="4">
    <source>
        <dbReference type="SAM" id="MobiDB-lite"/>
    </source>
</evidence>
<feature type="region of interest" description="Disordered" evidence="4">
    <location>
        <begin position="339"/>
        <end position="372"/>
    </location>
</feature>
<organism evidence="5 6">
    <name type="scientific">Perkinsus olseni</name>
    <name type="common">Perkinsus atlanticus</name>
    <dbReference type="NCBI Taxonomy" id="32597"/>
    <lineage>
        <taxon>Eukaryota</taxon>
        <taxon>Sar</taxon>
        <taxon>Alveolata</taxon>
        <taxon>Perkinsozoa</taxon>
        <taxon>Perkinsea</taxon>
        <taxon>Perkinsida</taxon>
        <taxon>Perkinsidae</taxon>
        <taxon>Perkinsus</taxon>
    </lineage>
</organism>
<comment type="subcellular location">
    <subcellularLocation>
        <location evidence="1">Membrane</location>
        <topology evidence="1">Multi-pass membrane protein</topology>
    </subcellularLocation>
</comment>
<feature type="region of interest" description="Disordered" evidence="4">
    <location>
        <begin position="401"/>
        <end position="433"/>
    </location>
</feature>
<dbReference type="InterPro" id="IPR018108">
    <property type="entry name" value="MCP_transmembrane"/>
</dbReference>
<evidence type="ECO:0000256" key="1">
    <source>
        <dbReference type="ARBA" id="ARBA00004141"/>
    </source>
</evidence>
<evidence type="ECO:0000256" key="2">
    <source>
        <dbReference type="ARBA" id="ARBA00022692"/>
    </source>
</evidence>
<comment type="caution">
    <text evidence="5">The sequence shown here is derived from an EMBL/GenBank/DDBJ whole genome shotgun (WGS) entry which is preliminary data.</text>
</comment>
<feature type="region of interest" description="Disordered" evidence="4">
    <location>
        <begin position="449"/>
        <end position="507"/>
    </location>
</feature>
<feature type="compositionally biased region" description="Polar residues" evidence="4">
    <location>
        <begin position="449"/>
        <end position="466"/>
    </location>
</feature>
<reference evidence="5 6" key="1">
    <citation type="submission" date="2020-04" db="EMBL/GenBank/DDBJ databases">
        <title>Perkinsus olseni comparative genomics.</title>
        <authorList>
            <person name="Bogema D.R."/>
        </authorList>
    </citation>
    <scope>NUCLEOTIDE SEQUENCE [LARGE SCALE GENOMIC DNA]</scope>
    <source>
        <strain evidence="5">ATCC PRA-31</strain>
    </source>
</reference>
<dbReference type="PANTHER" id="PTHR47567:SF1">
    <property type="entry name" value="NAD-DEPENDENT EPIMERASE_DEHYDRATASE DOMAIN-CONTAINING PROTEIN"/>
    <property type="match status" value="1"/>
</dbReference>
<dbReference type="EMBL" id="JABANN010000380">
    <property type="protein sequence ID" value="KAF4660678.1"/>
    <property type="molecule type" value="Genomic_DNA"/>
</dbReference>
<gene>
    <name evidence="5" type="ORF">FOL46_006050</name>
</gene>
<dbReference type="AlphaFoldDB" id="A0A7J6LN34"/>
<accession>A0A7J6LN34</accession>